<dbReference type="Proteomes" id="UP000009096">
    <property type="component" value="Chromosome 3"/>
</dbReference>
<dbReference type="KEGG" id="fvr:FVEG_15680"/>
<proteinExistence type="predicted"/>
<organism evidence="1 2">
    <name type="scientific">Gibberella moniliformis (strain M3125 / FGSC 7600)</name>
    <name type="common">Maize ear and stalk rot fungus</name>
    <name type="synonym">Fusarium verticillioides</name>
    <dbReference type="NCBI Taxonomy" id="334819"/>
    <lineage>
        <taxon>Eukaryota</taxon>
        <taxon>Fungi</taxon>
        <taxon>Dikarya</taxon>
        <taxon>Ascomycota</taxon>
        <taxon>Pezizomycotina</taxon>
        <taxon>Sordariomycetes</taxon>
        <taxon>Hypocreomycetidae</taxon>
        <taxon>Hypocreales</taxon>
        <taxon>Nectriaceae</taxon>
        <taxon>Fusarium</taxon>
        <taxon>Fusarium fujikuroi species complex</taxon>
    </lineage>
</organism>
<reference evidence="1 2" key="1">
    <citation type="journal article" date="2010" name="Nature">
        <title>Comparative genomics reveals mobile pathogenicity chromosomes in Fusarium.</title>
        <authorList>
            <person name="Ma L.J."/>
            <person name="van der Does H.C."/>
            <person name="Borkovich K.A."/>
            <person name="Coleman J.J."/>
            <person name="Daboussi M.J."/>
            <person name="Di Pietro A."/>
            <person name="Dufresne M."/>
            <person name="Freitag M."/>
            <person name="Grabherr M."/>
            <person name="Henrissat B."/>
            <person name="Houterman P.M."/>
            <person name="Kang S."/>
            <person name="Shim W.B."/>
            <person name="Woloshuk C."/>
            <person name="Xie X."/>
            <person name="Xu J.R."/>
            <person name="Antoniw J."/>
            <person name="Baker S.E."/>
            <person name="Bluhm B.H."/>
            <person name="Breakspear A."/>
            <person name="Brown D.W."/>
            <person name="Butchko R.A."/>
            <person name="Chapman S."/>
            <person name="Coulson R."/>
            <person name="Coutinho P.M."/>
            <person name="Danchin E.G."/>
            <person name="Diener A."/>
            <person name="Gale L.R."/>
            <person name="Gardiner D.M."/>
            <person name="Goff S."/>
            <person name="Hammond-Kosack K.E."/>
            <person name="Hilburn K."/>
            <person name="Hua-Van A."/>
            <person name="Jonkers W."/>
            <person name="Kazan K."/>
            <person name="Kodira C.D."/>
            <person name="Koehrsen M."/>
            <person name="Kumar L."/>
            <person name="Lee Y.H."/>
            <person name="Li L."/>
            <person name="Manners J.M."/>
            <person name="Miranda-Saavedra D."/>
            <person name="Mukherjee M."/>
            <person name="Park G."/>
            <person name="Park J."/>
            <person name="Park S.Y."/>
            <person name="Proctor R.H."/>
            <person name="Regev A."/>
            <person name="Ruiz-Roldan M.C."/>
            <person name="Sain D."/>
            <person name="Sakthikumar S."/>
            <person name="Sykes S."/>
            <person name="Schwartz D.C."/>
            <person name="Turgeon B.G."/>
            <person name="Wapinski I."/>
            <person name="Yoder O."/>
            <person name="Young S."/>
            <person name="Zeng Q."/>
            <person name="Zhou S."/>
            <person name="Galagan J."/>
            <person name="Cuomo C.A."/>
            <person name="Kistler H.C."/>
            <person name="Rep M."/>
        </authorList>
    </citation>
    <scope>NUCLEOTIDE SEQUENCE [LARGE SCALE GENOMIC DNA]</scope>
    <source>
        <strain evidence="2">M3125 / FGSC 7600</strain>
    </source>
</reference>
<sequence length="294" mass="33853">MNSPRFVWPERKNYNLEYFDLVESYVGAEGLSTILARCPKLKGISIRLPDEERPLIVDDDEGYDEEEEFILSYDDFGDVLRKHGQNLENFDLYTFFFESYSTTCRGRGPGEGMIGSPRELRSLKHLGVSKEALIGEIEPLVRLSEVLPESIETLHLYCSGIWKTEDQVESERELYNQDVYDLLLDRMPNLREIRIERLSTGHDMWYPYGSDSDSDVATAADNNYDDASCFSDKDPQGLYKPQFGPEEFIYSKEAEWLPELHAAGWTVDIAEERLYKILGGPGCDFYVITLTRKT</sequence>
<dbReference type="AlphaFoldDB" id="W7LZ30"/>
<evidence type="ECO:0000313" key="1">
    <source>
        <dbReference type="EMBL" id="EWG44578.1"/>
    </source>
</evidence>
<dbReference type="GeneID" id="30072556"/>
<dbReference type="RefSeq" id="XP_018750769.1">
    <property type="nucleotide sequence ID" value="XM_018904872.1"/>
</dbReference>
<dbReference type="EMBL" id="DS022247">
    <property type="protein sequence ID" value="EWG44578.1"/>
    <property type="molecule type" value="Genomic_DNA"/>
</dbReference>
<protein>
    <submittedName>
        <fullName evidence="1">Uncharacterized protein</fullName>
    </submittedName>
</protein>
<dbReference type="VEuPathDB" id="FungiDB:FVEG_15680"/>
<name>W7LZ30_GIBM7</name>
<keyword evidence="2" id="KW-1185">Reference proteome</keyword>
<dbReference type="OrthoDB" id="3204049at2759"/>
<gene>
    <name evidence="1" type="ORF">FVEG_15680</name>
</gene>
<accession>W7LZ30</accession>
<evidence type="ECO:0000313" key="2">
    <source>
        <dbReference type="Proteomes" id="UP000009096"/>
    </source>
</evidence>